<dbReference type="EMBL" id="JH711573">
    <property type="protein sequence ID" value="EIW86748.1"/>
    <property type="molecule type" value="Genomic_DNA"/>
</dbReference>
<dbReference type="CDD" id="cd00299">
    <property type="entry name" value="GST_C_family"/>
    <property type="match status" value="1"/>
</dbReference>
<keyword evidence="3" id="KW-1185">Reference proteome</keyword>
<dbReference type="InterPro" id="IPR004045">
    <property type="entry name" value="Glutathione_S-Trfase_N"/>
</dbReference>
<organism evidence="2 3">
    <name type="scientific">Coniophora puteana (strain RWD-64-598)</name>
    <name type="common">Brown rot fungus</name>
    <dbReference type="NCBI Taxonomy" id="741705"/>
    <lineage>
        <taxon>Eukaryota</taxon>
        <taxon>Fungi</taxon>
        <taxon>Dikarya</taxon>
        <taxon>Basidiomycota</taxon>
        <taxon>Agaricomycotina</taxon>
        <taxon>Agaricomycetes</taxon>
        <taxon>Agaricomycetidae</taxon>
        <taxon>Boletales</taxon>
        <taxon>Coniophorineae</taxon>
        <taxon>Coniophoraceae</taxon>
        <taxon>Coniophora</taxon>
    </lineage>
</organism>
<dbReference type="Proteomes" id="UP000053558">
    <property type="component" value="Unassembled WGS sequence"/>
</dbReference>
<dbReference type="GeneID" id="19199150"/>
<evidence type="ECO:0000259" key="1">
    <source>
        <dbReference type="PROSITE" id="PS50404"/>
    </source>
</evidence>
<dbReference type="RefSeq" id="XP_007763458.1">
    <property type="nucleotide sequence ID" value="XM_007765268.1"/>
</dbReference>
<dbReference type="CDD" id="cd00570">
    <property type="entry name" value="GST_N_family"/>
    <property type="match status" value="1"/>
</dbReference>
<evidence type="ECO:0000313" key="2">
    <source>
        <dbReference type="EMBL" id="EIW86748.1"/>
    </source>
</evidence>
<dbReference type="Gene3D" id="3.40.30.10">
    <property type="entry name" value="Glutaredoxin"/>
    <property type="match status" value="1"/>
</dbReference>
<dbReference type="InterPro" id="IPR036282">
    <property type="entry name" value="Glutathione-S-Trfase_C_sf"/>
</dbReference>
<dbReference type="OrthoDB" id="412788at2759"/>
<dbReference type="OMA" id="AEKFTIY"/>
<dbReference type="InterPro" id="IPR036249">
    <property type="entry name" value="Thioredoxin-like_sf"/>
</dbReference>
<accession>A0A5M3N671</accession>
<comment type="caution">
    <text evidence="2">The sequence shown here is derived from an EMBL/GenBank/DDBJ whole genome shotgun (WGS) entry which is preliminary data.</text>
</comment>
<dbReference type="AlphaFoldDB" id="A0A5M3N671"/>
<feature type="domain" description="GST N-terminal" evidence="1">
    <location>
        <begin position="8"/>
        <end position="102"/>
    </location>
</feature>
<reference evidence="3" key="1">
    <citation type="journal article" date="2012" name="Science">
        <title>The Paleozoic origin of enzymatic lignin decomposition reconstructed from 31 fungal genomes.</title>
        <authorList>
            <person name="Floudas D."/>
            <person name="Binder M."/>
            <person name="Riley R."/>
            <person name="Barry K."/>
            <person name="Blanchette R.A."/>
            <person name="Henrissat B."/>
            <person name="Martinez A.T."/>
            <person name="Otillar R."/>
            <person name="Spatafora J.W."/>
            <person name="Yadav J.S."/>
            <person name="Aerts A."/>
            <person name="Benoit I."/>
            <person name="Boyd A."/>
            <person name="Carlson A."/>
            <person name="Copeland A."/>
            <person name="Coutinho P.M."/>
            <person name="de Vries R.P."/>
            <person name="Ferreira P."/>
            <person name="Findley K."/>
            <person name="Foster B."/>
            <person name="Gaskell J."/>
            <person name="Glotzer D."/>
            <person name="Gorecki P."/>
            <person name="Heitman J."/>
            <person name="Hesse C."/>
            <person name="Hori C."/>
            <person name="Igarashi K."/>
            <person name="Jurgens J.A."/>
            <person name="Kallen N."/>
            <person name="Kersten P."/>
            <person name="Kohler A."/>
            <person name="Kuees U."/>
            <person name="Kumar T.K.A."/>
            <person name="Kuo A."/>
            <person name="LaButti K."/>
            <person name="Larrondo L.F."/>
            <person name="Lindquist E."/>
            <person name="Ling A."/>
            <person name="Lombard V."/>
            <person name="Lucas S."/>
            <person name="Lundell T."/>
            <person name="Martin R."/>
            <person name="McLaughlin D.J."/>
            <person name="Morgenstern I."/>
            <person name="Morin E."/>
            <person name="Murat C."/>
            <person name="Nagy L.G."/>
            <person name="Nolan M."/>
            <person name="Ohm R.A."/>
            <person name="Patyshakuliyeva A."/>
            <person name="Rokas A."/>
            <person name="Ruiz-Duenas F.J."/>
            <person name="Sabat G."/>
            <person name="Salamov A."/>
            <person name="Samejima M."/>
            <person name="Schmutz J."/>
            <person name="Slot J.C."/>
            <person name="St John F."/>
            <person name="Stenlid J."/>
            <person name="Sun H."/>
            <person name="Sun S."/>
            <person name="Syed K."/>
            <person name="Tsang A."/>
            <person name="Wiebenga A."/>
            <person name="Young D."/>
            <person name="Pisabarro A."/>
            <person name="Eastwood D.C."/>
            <person name="Martin F."/>
            <person name="Cullen D."/>
            <person name="Grigoriev I.V."/>
            <person name="Hibbett D.S."/>
        </authorList>
    </citation>
    <scope>NUCLEOTIDE SEQUENCE [LARGE SCALE GENOMIC DNA]</scope>
    <source>
        <strain evidence="3">RWD-64-598 SS2</strain>
    </source>
</reference>
<proteinExistence type="predicted"/>
<evidence type="ECO:0000313" key="3">
    <source>
        <dbReference type="Proteomes" id="UP000053558"/>
    </source>
</evidence>
<gene>
    <name evidence="2" type="ORF">CONPUDRAFT_115396</name>
</gene>
<name>A0A5M3N671_CONPW</name>
<protein>
    <recommendedName>
        <fullName evidence="1">GST N-terminal domain-containing protein</fullName>
    </recommendedName>
</protein>
<dbReference type="SUPFAM" id="SSF52833">
    <property type="entry name" value="Thioredoxin-like"/>
    <property type="match status" value="1"/>
</dbReference>
<dbReference type="KEGG" id="cput:CONPUDRAFT_115396"/>
<dbReference type="SUPFAM" id="SSF47616">
    <property type="entry name" value="GST C-terminal domain-like"/>
    <property type="match status" value="1"/>
</dbReference>
<dbReference type="PROSITE" id="PS50404">
    <property type="entry name" value="GST_NTER"/>
    <property type="match status" value="1"/>
</dbReference>
<sequence length="338" mass="36553">MVSQAGIPKAVLYYDPSSATSYAARLAIVEKGYGDDEIDYKIVDSTKGEEFYPSFLRISPKGNLPALVVPLQKTLSPEVESRYKAITDAIIEFLDKSRSTTSRTGTTSSAPAPSLSPATVSFSSVTAKLVEEVYTEGVSPESLKLYNARDDASLKALASSLLPTLKGRQAALDACLEDSDGISEKTKTFWRDNKTATEKLEKILSAGSFSGSDAEEYLAYAKKSWEVTLPTVLITLNKDMTGPFALGDQISVADVHIFAWLVQLVRLCGGSLNLDGDAAIKELEKHIGAGFVLPEDFLTSPMVAGVGSEQPRLRSRLAVFWDAMKERPSSKRLYGSGN</sequence>